<keyword evidence="2 7" id="KW-0349">Heme</keyword>
<reference evidence="11" key="1">
    <citation type="submission" date="2025-08" db="UniProtKB">
        <authorList>
            <consortium name="RefSeq"/>
        </authorList>
    </citation>
    <scope>IDENTIFICATION</scope>
    <source>
        <tissue evidence="11">Leaf</tissue>
    </source>
</reference>
<keyword evidence="9" id="KW-0472">Membrane</keyword>
<evidence type="ECO:0000256" key="2">
    <source>
        <dbReference type="ARBA" id="ARBA00022617"/>
    </source>
</evidence>
<dbReference type="Pfam" id="PF00067">
    <property type="entry name" value="p450"/>
    <property type="match status" value="1"/>
</dbReference>
<protein>
    <submittedName>
        <fullName evidence="11">Cytochrome P450 CYP82D47-like</fullName>
    </submittedName>
</protein>
<evidence type="ECO:0000256" key="1">
    <source>
        <dbReference type="ARBA" id="ARBA00010617"/>
    </source>
</evidence>
<dbReference type="AlphaFoldDB" id="A0A6J1ACZ7"/>
<dbReference type="InterPro" id="IPR017972">
    <property type="entry name" value="Cyt_P450_CS"/>
</dbReference>
<keyword evidence="10" id="KW-1185">Reference proteome</keyword>
<dbReference type="CDD" id="cd20654">
    <property type="entry name" value="CYP82"/>
    <property type="match status" value="1"/>
</dbReference>
<dbReference type="PANTHER" id="PTHR47947:SF49">
    <property type="entry name" value="CYTOCHROME P450 FAMILY PROTEIN"/>
    <property type="match status" value="1"/>
</dbReference>
<dbReference type="PRINTS" id="PR00385">
    <property type="entry name" value="P450"/>
</dbReference>
<dbReference type="SUPFAM" id="SSF48264">
    <property type="entry name" value="Cytochrome P450"/>
    <property type="match status" value="1"/>
</dbReference>
<proteinExistence type="inferred from homology"/>
<evidence type="ECO:0000313" key="11">
    <source>
        <dbReference type="RefSeq" id="XP_021285067.1"/>
    </source>
</evidence>
<evidence type="ECO:0000256" key="7">
    <source>
        <dbReference type="PIRSR" id="PIRSR602401-1"/>
    </source>
</evidence>
<comment type="cofactor">
    <cofactor evidence="7">
        <name>heme</name>
        <dbReference type="ChEBI" id="CHEBI:30413"/>
    </cofactor>
</comment>
<dbReference type="PANTHER" id="PTHR47947">
    <property type="entry name" value="CYTOCHROME P450 82C3-RELATED"/>
    <property type="match status" value="1"/>
</dbReference>
<evidence type="ECO:0000256" key="9">
    <source>
        <dbReference type="SAM" id="Phobius"/>
    </source>
</evidence>
<organism evidence="10 11">
    <name type="scientific">Herrania umbratica</name>
    <dbReference type="NCBI Taxonomy" id="108875"/>
    <lineage>
        <taxon>Eukaryota</taxon>
        <taxon>Viridiplantae</taxon>
        <taxon>Streptophyta</taxon>
        <taxon>Embryophyta</taxon>
        <taxon>Tracheophyta</taxon>
        <taxon>Spermatophyta</taxon>
        <taxon>Magnoliopsida</taxon>
        <taxon>eudicotyledons</taxon>
        <taxon>Gunneridae</taxon>
        <taxon>Pentapetalae</taxon>
        <taxon>rosids</taxon>
        <taxon>malvids</taxon>
        <taxon>Malvales</taxon>
        <taxon>Malvaceae</taxon>
        <taxon>Byttnerioideae</taxon>
        <taxon>Herrania</taxon>
    </lineage>
</organism>
<keyword evidence="9" id="KW-1133">Transmembrane helix</keyword>
<dbReference type="OrthoDB" id="2789670at2759"/>
<keyword evidence="3 7" id="KW-0479">Metal-binding</keyword>
<keyword evidence="9" id="KW-0812">Transmembrane</keyword>
<dbReference type="PRINTS" id="PR00463">
    <property type="entry name" value="EP450I"/>
</dbReference>
<dbReference type="GO" id="GO:0020037">
    <property type="term" value="F:heme binding"/>
    <property type="evidence" value="ECO:0007669"/>
    <property type="project" value="InterPro"/>
</dbReference>
<dbReference type="GeneID" id="110417163"/>
<dbReference type="RefSeq" id="XP_021285067.1">
    <property type="nucleotide sequence ID" value="XM_021429392.1"/>
</dbReference>
<dbReference type="PROSITE" id="PS00086">
    <property type="entry name" value="CYTOCHROME_P450"/>
    <property type="match status" value="1"/>
</dbReference>
<comment type="similarity">
    <text evidence="1 8">Belongs to the cytochrome P450 family.</text>
</comment>
<evidence type="ECO:0000256" key="4">
    <source>
        <dbReference type="ARBA" id="ARBA00023002"/>
    </source>
</evidence>
<evidence type="ECO:0000256" key="6">
    <source>
        <dbReference type="ARBA" id="ARBA00023033"/>
    </source>
</evidence>
<dbReference type="Gene3D" id="1.10.630.10">
    <property type="entry name" value="Cytochrome P450"/>
    <property type="match status" value="1"/>
</dbReference>
<dbReference type="Proteomes" id="UP000504621">
    <property type="component" value="Unplaced"/>
</dbReference>
<evidence type="ECO:0000313" key="10">
    <source>
        <dbReference type="Proteomes" id="UP000504621"/>
    </source>
</evidence>
<accession>A0A6J1ACZ7</accession>
<dbReference type="FunFam" id="1.10.630.10:FF:000026">
    <property type="entry name" value="Cytochrome P450 82C4"/>
    <property type="match status" value="1"/>
</dbReference>
<keyword evidence="5 7" id="KW-0408">Iron</keyword>
<dbReference type="InterPro" id="IPR001128">
    <property type="entry name" value="Cyt_P450"/>
</dbReference>
<evidence type="ECO:0000256" key="3">
    <source>
        <dbReference type="ARBA" id="ARBA00022723"/>
    </source>
</evidence>
<keyword evidence="6 8" id="KW-0503">Monooxygenase</keyword>
<name>A0A6J1ACZ7_9ROSI</name>
<gene>
    <name evidence="11" type="primary">LOC110417163</name>
</gene>
<dbReference type="GO" id="GO:0005506">
    <property type="term" value="F:iron ion binding"/>
    <property type="evidence" value="ECO:0007669"/>
    <property type="project" value="InterPro"/>
</dbReference>
<evidence type="ECO:0000256" key="8">
    <source>
        <dbReference type="RuleBase" id="RU000461"/>
    </source>
</evidence>
<dbReference type="InterPro" id="IPR050651">
    <property type="entry name" value="Plant_Cytochrome_P450_Monoox"/>
</dbReference>
<sequence length="521" mass="58666">MMDLLLQYFGYVALLAVAVLFLYNKLKGSRQSGRAAPEAGGAWPIIGHLPLLGGPEQPHATLAAMADKHGPVFMIRLGVHQAAVVSSRDIAKEIFTVNDMAVSSRSKMAAAEHMGYNYAMFGFSPYGQFWREMRKITMLELLSNHRIEKLRNVFVSEIEGSMKDLYKFWLEEKNDSGHVFVEMKKRFGDLTLNVILRMVAGKRYTGGAKEDEKVVARYRKALRDFFHLTGMFVMGDAVPYLRWLDLGGHEKHMKKTAKELDEIVGGWLDDHRRSGRWDETKTDKDFMDVMQSVLKGSDLAGYDADTINKATSLNMILAGSDTTTVTLIWALSLLLNNPHLLKKAQEELDTHVGKERFVDESDISKLVYIQAIIKETLRMYPPAPLSAPRELSECCRVGGYDIPEGTRLIVNLHKIQRDPKIWPEPSEFRPERFLTTHKDVDVRGQHFELMPFGSGRRSCPGTSFALQMLHLTLSNFLHAFNFSNPANGLIDLSGTAGLTNMKSTPLEALVSPRLAPELYTQ</sequence>
<feature type="transmembrane region" description="Helical" evidence="9">
    <location>
        <begin position="6"/>
        <end position="24"/>
    </location>
</feature>
<dbReference type="InterPro" id="IPR002401">
    <property type="entry name" value="Cyt_P450_E_grp-I"/>
</dbReference>
<feature type="binding site" description="axial binding residue" evidence="7">
    <location>
        <position position="459"/>
    </location>
    <ligand>
        <name>heme</name>
        <dbReference type="ChEBI" id="CHEBI:30413"/>
    </ligand>
    <ligandPart>
        <name>Fe</name>
        <dbReference type="ChEBI" id="CHEBI:18248"/>
    </ligandPart>
</feature>
<dbReference type="InterPro" id="IPR036396">
    <property type="entry name" value="Cyt_P450_sf"/>
</dbReference>
<evidence type="ECO:0000256" key="5">
    <source>
        <dbReference type="ARBA" id="ARBA00023004"/>
    </source>
</evidence>
<keyword evidence="4 8" id="KW-0560">Oxidoreductase</keyword>
<dbReference type="GO" id="GO:0016709">
    <property type="term" value="F:oxidoreductase activity, acting on paired donors, with incorporation or reduction of molecular oxygen, NAD(P)H as one donor, and incorporation of one atom of oxygen"/>
    <property type="evidence" value="ECO:0007669"/>
    <property type="project" value="UniProtKB-ARBA"/>
</dbReference>